<organism evidence="2 3">
    <name type="scientific">Anaeromyces robustus</name>
    <dbReference type="NCBI Taxonomy" id="1754192"/>
    <lineage>
        <taxon>Eukaryota</taxon>
        <taxon>Fungi</taxon>
        <taxon>Fungi incertae sedis</taxon>
        <taxon>Chytridiomycota</taxon>
        <taxon>Chytridiomycota incertae sedis</taxon>
        <taxon>Neocallimastigomycetes</taxon>
        <taxon>Neocallimastigales</taxon>
        <taxon>Neocallimastigaceae</taxon>
        <taxon>Anaeromyces</taxon>
    </lineage>
</organism>
<dbReference type="AlphaFoldDB" id="A0A1Y1X4G9"/>
<sequence>MKLYNIIILFNLFIIQILGQVVPICQGVTQKYSNCIKSFFEEDIDSKCGTYVSVQCQQLYNSPETVLKDCEQNIIEVSTSYLKEMNNNLKCTCAKNEKGEYCPLSKIIKKTLKNPNIFKEKKYSEIFDELKESCSSKKCVEIGLFYLESLLTAMTNDKNHKFDNEEIRRINDLISYVKNCHN</sequence>
<keyword evidence="3" id="KW-1185">Reference proteome</keyword>
<dbReference type="EMBL" id="MCFG01000142">
    <property type="protein sequence ID" value="ORX80545.1"/>
    <property type="molecule type" value="Genomic_DNA"/>
</dbReference>
<evidence type="ECO:0000313" key="3">
    <source>
        <dbReference type="Proteomes" id="UP000193944"/>
    </source>
</evidence>
<accession>A0A1Y1X4G9</accession>
<proteinExistence type="predicted"/>
<gene>
    <name evidence="2" type="ORF">BCR32DRAFT_327676</name>
</gene>
<feature type="signal peptide" evidence="1">
    <location>
        <begin position="1"/>
        <end position="19"/>
    </location>
</feature>
<protein>
    <submittedName>
        <fullName evidence="2">Uncharacterized protein</fullName>
    </submittedName>
</protein>
<keyword evidence="1" id="KW-0732">Signal</keyword>
<dbReference type="OrthoDB" id="2154412at2759"/>
<comment type="caution">
    <text evidence="2">The sequence shown here is derived from an EMBL/GenBank/DDBJ whole genome shotgun (WGS) entry which is preliminary data.</text>
</comment>
<dbReference type="Proteomes" id="UP000193944">
    <property type="component" value="Unassembled WGS sequence"/>
</dbReference>
<reference evidence="2 3" key="2">
    <citation type="submission" date="2016-08" db="EMBL/GenBank/DDBJ databases">
        <title>Pervasive Adenine N6-methylation of Active Genes in Fungi.</title>
        <authorList>
            <consortium name="DOE Joint Genome Institute"/>
            <person name="Mondo S.J."/>
            <person name="Dannebaum R.O."/>
            <person name="Kuo R.C."/>
            <person name="Labutti K."/>
            <person name="Haridas S."/>
            <person name="Kuo A."/>
            <person name="Salamov A."/>
            <person name="Ahrendt S.R."/>
            <person name="Lipzen A."/>
            <person name="Sullivan W."/>
            <person name="Andreopoulos W.B."/>
            <person name="Clum A."/>
            <person name="Lindquist E."/>
            <person name="Daum C."/>
            <person name="Ramamoorthy G.K."/>
            <person name="Gryganskyi A."/>
            <person name="Culley D."/>
            <person name="Magnuson J.K."/>
            <person name="James T.Y."/>
            <person name="O'Malley M.A."/>
            <person name="Stajich J.E."/>
            <person name="Spatafora J.W."/>
            <person name="Visel A."/>
            <person name="Grigoriev I.V."/>
        </authorList>
    </citation>
    <scope>NUCLEOTIDE SEQUENCE [LARGE SCALE GENOMIC DNA]</scope>
    <source>
        <strain evidence="2 3">S4</strain>
    </source>
</reference>
<reference evidence="2 3" key="1">
    <citation type="submission" date="2016-08" db="EMBL/GenBank/DDBJ databases">
        <title>A Parts List for Fungal Cellulosomes Revealed by Comparative Genomics.</title>
        <authorList>
            <consortium name="DOE Joint Genome Institute"/>
            <person name="Haitjema C.H."/>
            <person name="Gilmore S.P."/>
            <person name="Henske J.K."/>
            <person name="Solomon K.V."/>
            <person name="De Groot R."/>
            <person name="Kuo A."/>
            <person name="Mondo S.J."/>
            <person name="Salamov A.A."/>
            <person name="Labutti K."/>
            <person name="Zhao Z."/>
            <person name="Chiniquy J."/>
            <person name="Barry K."/>
            <person name="Brewer H.M."/>
            <person name="Purvine S.O."/>
            <person name="Wright A.T."/>
            <person name="Boxma B."/>
            <person name="Van Alen T."/>
            <person name="Hackstein J.H."/>
            <person name="Baker S.E."/>
            <person name="Grigoriev I.V."/>
            <person name="O'Malley M.A."/>
        </authorList>
    </citation>
    <scope>NUCLEOTIDE SEQUENCE [LARGE SCALE GENOMIC DNA]</scope>
    <source>
        <strain evidence="2 3">S4</strain>
    </source>
</reference>
<evidence type="ECO:0000256" key="1">
    <source>
        <dbReference type="SAM" id="SignalP"/>
    </source>
</evidence>
<feature type="chain" id="PRO_5012575919" evidence="1">
    <location>
        <begin position="20"/>
        <end position="182"/>
    </location>
</feature>
<evidence type="ECO:0000313" key="2">
    <source>
        <dbReference type="EMBL" id="ORX80545.1"/>
    </source>
</evidence>
<name>A0A1Y1X4G9_9FUNG</name>